<feature type="binding site" evidence="6">
    <location>
        <position position="250"/>
    </location>
    <ligand>
        <name>Mg(2+)</name>
        <dbReference type="ChEBI" id="CHEBI:18420"/>
    </ligand>
</feature>
<keyword evidence="6 10" id="KW-0378">Hydrolase</keyword>
<comment type="function">
    <text evidence="6">Exhibits a very high intrinsic GTPase hydrolysis rate. Involved in the addition of a carboxymethylaminomethyl (cmnm) group at the wobble position (U34) of certain tRNAs, forming tRNA-cmnm(5)s(2)U34.</text>
</comment>
<dbReference type="InterPro" id="IPR006073">
    <property type="entry name" value="GTP-bd"/>
</dbReference>
<dbReference type="HAMAP" id="MF_00379">
    <property type="entry name" value="GTPase_MnmE"/>
    <property type="match status" value="1"/>
</dbReference>
<feature type="domain" description="TrmE-type G" evidence="9">
    <location>
        <begin position="236"/>
        <end position="422"/>
    </location>
</feature>
<comment type="subcellular location">
    <subcellularLocation>
        <location evidence="6">Cytoplasm</location>
    </subcellularLocation>
</comment>
<evidence type="ECO:0000256" key="8">
    <source>
        <dbReference type="SAM" id="MobiDB-lite"/>
    </source>
</evidence>
<dbReference type="InterPro" id="IPR031168">
    <property type="entry name" value="G_TrmE"/>
</dbReference>
<keyword evidence="6" id="KW-0479">Metal-binding</keyword>
<dbReference type="EC" id="3.6.-.-" evidence="6"/>
<dbReference type="InterPro" id="IPR018948">
    <property type="entry name" value="GTP-bd_TrmE_N"/>
</dbReference>
<evidence type="ECO:0000256" key="3">
    <source>
        <dbReference type="ARBA" id="ARBA00022741"/>
    </source>
</evidence>
<sequence>MNLDDTIVAIATPPGRGGIGVVRLSGPDARKIASPMLRLKHELEPGRAVFGELAEPGGEAAELRSAGQPGAAVPTQTTRIDEVVVTHFAKPHSYTTDDIIEISAHGSPVVLRHVVELCVAAGARLAEPGEFTMRAFLNGRIDLTQAEAVRDLIDSQTLYQAKVAAQQLEGALSRRLQPIKQKLVELIALLEAGIDFAEDDVSVLPDATILEHIDAVRAPLELLAASFAYGKMVHEGLTLAIVGRPNVGKSSLFNRLVERERAIVTATPGTTRDLVSETVAIGGIPVRLVDTAGIRQALDEAESIGIRKSMEALADADLVLVVTDASQPVTEEDEELAGQATQRAAIVVENKCDLRASGQGSGASTPSPTAPEGRPKIAQRFSAGTGSGEERVPEGRLSHVRTSAITGEGIAELRAEILRHVGGEAGAQAEAGFLTNVRHQGLIQDSWTALDAARNAVAGKVPHEMLLLDLYNALRPLDAITGATTTDDILNLIFSTFCVGK</sequence>
<comment type="subunit">
    <text evidence="6">Homodimer. Heterotetramer of two MnmE and two MnmG subunits.</text>
</comment>
<evidence type="ECO:0000256" key="5">
    <source>
        <dbReference type="ARBA" id="ARBA00023134"/>
    </source>
</evidence>
<dbReference type="OrthoDB" id="9805918at2"/>
<keyword evidence="6" id="KW-0963">Cytoplasm</keyword>
<comment type="cofactor">
    <cofactor evidence="6">
        <name>K(+)</name>
        <dbReference type="ChEBI" id="CHEBI:29103"/>
    </cofactor>
    <text evidence="6">Binds 1 potassium ion per subunit.</text>
</comment>
<feature type="binding site" evidence="6">
    <location>
        <position position="23"/>
    </location>
    <ligand>
        <name>(6S)-5-formyl-5,6,7,8-tetrahydrofolate</name>
        <dbReference type="ChEBI" id="CHEBI:57457"/>
    </ligand>
</feature>
<dbReference type="Pfam" id="PF10396">
    <property type="entry name" value="TrmE_N"/>
    <property type="match status" value="1"/>
</dbReference>
<dbReference type="PRINTS" id="PR00449">
    <property type="entry name" value="RASTRNSFRMNG"/>
</dbReference>
<keyword evidence="3 6" id="KW-0547">Nucleotide-binding</keyword>
<dbReference type="CDD" id="cd04164">
    <property type="entry name" value="trmE"/>
    <property type="match status" value="1"/>
</dbReference>
<dbReference type="Pfam" id="PF01926">
    <property type="entry name" value="MMR_HSR1"/>
    <property type="match status" value="1"/>
</dbReference>
<evidence type="ECO:0000256" key="1">
    <source>
        <dbReference type="ARBA" id="ARBA00011043"/>
    </source>
</evidence>
<protein>
    <recommendedName>
        <fullName evidence="6">tRNA modification GTPase MnmE</fullName>
        <ecNumber evidence="6">3.6.-.-</ecNumber>
    </recommendedName>
</protein>
<gene>
    <name evidence="6 10" type="primary">mnmE</name>
    <name evidence="6" type="synonym">trmE</name>
    <name evidence="10" type="ORF">SBA1_50042</name>
</gene>
<dbReference type="Gene3D" id="1.20.120.430">
    <property type="entry name" value="tRNA modification GTPase MnmE domain 2"/>
    <property type="match status" value="1"/>
</dbReference>
<dbReference type="CDD" id="cd14858">
    <property type="entry name" value="TrmE_N"/>
    <property type="match status" value="1"/>
</dbReference>
<feature type="binding site" evidence="6">
    <location>
        <position position="101"/>
    </location>
    <ligand>
        <name>(6S)-5-formyl-5,6,7,8-tetrahydrofolate</name>
        <dbReference type="ChEBI" id="CHEBI:57457"/>
    </ligand>
</feature>
<dbReference type="NCBIfam" id="TIGR00450">
    <property type="entry name" value="mnmE_trmE_thdF"/>
    <property type="match status" value="1"/>
</dbReference>
<evidence type="ECO:0000256" key="6">
    <source>
        <dbReference type="HAMAP-Rule" id="MF_00379"/>
    </source>
</evidence>
<dbReference type="GO" id="GO:0030488">
    <property type="term" value="P:tRNA methylation"/>
    <property type="evidence" value="ECO:0007669"/>
    <property type="project" value="TreeGrafter"/>
</dbReference>
<evidence type="ECO:0000256" key="2">
    <source>
        <dbReference type="ARBA" id="ARBA00022694"/>
    </source>
</evidence>
<dbReference type="InterPro" id="IPR004520">
    <property type="entry name" value="GTPase_MnmE"/>
</dbReference>
<name>A0A2U3KVF9_9BACT</name>
<dbReference type="Proteomes" id="UP000238701">
    <property type="component" value="Unassembled WGS sequence"/>
</dbReference>
<dbReference type="AlphaFoldDB" id="A0A2U3KVF9"/>
<proteinExistence type="inferred from homology"/>
<dbReference type="PROSITE" id="PS51709">
    <property type="entry name" value="G_TRME"/>
    <property type="match status" value="1"/>
</dbReference>
<dbReference type="GO" id="GO:0003924">
    <property type="term" value="F:GTPase activity"/>
    <property type="evidence" value="ECO:0007669"/>
    <property type="project" value="UniProtKB-UniRule"/>
</dbReference>
<evidence type="ECO:0000256" key="4">
    <source>
        <dbReference type="ARBA" id="ARBA00022958"/>
    </source>
</evidence>
<feature type="binding site" evidence="6">
    <location>
        <position position="501"/>
    </location>
    <ligand>
        <name>(6S)-5-formyl-5,6,7,8-tetrahydrofolate</name>
        <dbReference type="ChEBI" id="CHEBI:57457"/>
    </ligand>
</feature>
<dbReference type="PANTHER" id="PTHR42714:SF2">
    <property type="entry name" value="TRNA MODIFICATION GTPASE GTPBP3, MITOCHONDRIAL"/>
    <property type="match status" value="1"/>
</dbReference>
<comment type="similarity">
    <text evidence="1 6 7">Belongs to the TRAFAC class TrmE-Era-EngA-EngB-Septin-like GTPase superfamily. TrmE GTPase family.</text>
</comment>
<dbReference type="InterPro" id="IPR005225">
    <property type="entry name" value="Small_GTP-bd"/>
</dbReference>
<feature type="binding site" evidence="6">
    <location>
        <position position="271"/>
    </location>
    <ligand>
        <name>Mg(2+)</name>
        <dbReference type="ChEBI" id="CHEBI:18420"/>
    </ligand>
</feature>
<dbReference type="EMBL" id="OMOD01000144">
    <property type="protein sequence ID" value="SPF43590.1"/>
    <property type="molecule type" value="Genomic_DNA"/>
</dbReference>
<feature type="binding site" evidence="6">
    <location>
        <begin position="290"/>
        <end position="293"/>
    </location>
    <ligand>
        <name>GTP</name>
        <dbReference type="ChEBI" id="CHEBI:37565"/>
    </ligand>
</feature>
<evidence type="ECO:0000313" key="11">
    <source>
        <dbReference type="Proteomes" id="UP000238701"/>
    </source>
</evidence>
<dbReference type="InterPro" id="IPR027368">
    <property type="entry name" value="MnmE_dom2"/>
</dbReference>
<dbReference type="InterPro" id="IPR027266">
    <property type="entry name" value="TrmE/GcvT-like"/>
</dbReference>
<evidence type="ECO:0000256" key="7">
    <source>
        <dbReference type="RuleBase" id="RU003313"/>
    </source>
</evidence>
<keyword evidence="6" id="KW-0460">Magnesium</keyword>
<feature type="binding site" evidence="6">
    <location>
        <begin position="265"/>
        <end position="271"/>
    </location>
    <ligand>
        <name>GTP</name>
        <dbReference type="ChEBI" id="CHEBI:37565"/>
    </ligand>
</feature>
<dbReference type="Gene3D" id="3.40.50.300">
    <property type="entry name" value="P-loop containing nucleotide triphosphate hydrolases"/>
    <property type="match status" value="1"/>
</dbReference>
<dbReference type="GO" id="GO:0005525">
    <property type="term" value="F:GTP binding"/>
    <property type="evidence" value="ECO:0007669"/>
    <property type="project" value="UniProtKB-UniRule"/>
</dbReference>
<dbReference type="GO" id="GO:0005829">
    <property type="term" value="C:cytosol"/>
    <property type="evidence" value="ECO:0007669"/>
    <property type="project" value="TreeGrafter"/>
</dbReference>
<reference evidence="11" key="1">
    <citation type="submission" date="2018-02" db="EMBL/GenBank/DDBJ databases">
        <authorList>
            <person name="Hausmann B."/>
        </authorList>
    </citation>
    <scope>NUCLEOTIDE SEQUENCE [LARGE SCALE GENOMIC DNA]</scope>
    <source>
        <strain evidence="11">Peat soil MAG SbA1</strain>
    </source>
</reference>
<feature type="region of interest" description="Disordered" evidence="8">
    <location>
        <begin position="356"/>
        <end position="396"/>
    </location>
</feature>
<comment type="caution">
    <text evidence="6">Lacks conserved residue(s) required for the propagation of feature annotation.</text>
</comment>
<dbReference type="PANTHER" id="PTHR42714">
    <property type="entry name" value="TRNA MODIFICATION GTPASE GTPBP3"/>
    <property type="match status" value="1"/>
</dbReference>
<dbReference type="Pfam" id="PF12631">
    <property type="entry name" value="MnmE_helical"/>
    <property type="match status" value="1"/>
</dbReference>
<accession>A0A2U3KVF9</accession>
<feature type="binding site" evidence="6">
    <location>
        <begin position="246"/>
        <end position="251"/>
    </location>
    <ligand>
        <name>GTP</name>
        <dbReference type="ChEBI" id="CHEBI:37565"/>
    </ligand>
</feature>
<evidence type="ECO:0000259" key="9">
    <source>
        <dbReference type="PROSITE" id="PS51709"/>
    </source>
</evidence>
<dbReference type="InterPro" id="IPR025867">
    <property type="entry name" value="MnmE_helical"/>
</dbReference>
<dbReference type="GO" id="GO:0046872">
    <property type="term" value="F:metal ion binding"/>
    <property type="evidence" value="ECO:0007669"/>
    <property type="project" value="UniProtKB-KW"/>
</dbReference>
<organism evidence="10 11">
    <name type="scientific">Candidatus Sulfotelmatobacter kueseliae</name>
    <dbReference type="NCBI Taxonomy" id="2042962"/>
    <lineage>
        <taxon>Bacteria</taxon>
        <taxon>Pseudomonadati</taxon>
        <taxon>Acidobacteriota</taxon>
        <taxon>Terriglobia</taxon>
        <taxon>Terriglobales</taxon>
        <taxon>Candidatus Korobacteraceae</taxon>
        <taxon>Candidatus Sulfotelmatobacter</taxon>
    </lineage>
</organism>
<dbReference type="InterPro" id="IPR027417">
    <property type="entry name" value="P-loop_NTPase"/>
</dbReference>
<evidence type="ECO:0000313" key="10">
    <source>
        <dbReference type="EMBL" id="SPF43590.1"/>
    </source>
</evidence>
<dbReference type="NCBIfam" id="TIGR00231">
    <property type="entry name" value="small_GTP"/>
    <property type="match status" value="1"/>
</dbReference>
<dbReference type="Gene3D" id="3.30.1360.120">
    <property type="entry name" value="Probable tRNA modification gtpase trme, domain 1"/>
    <property type="match status" value="1"/>
</dbReference>
<keyword evidence="4 6" id="KW-0630">Potassium</keyword>
<keyword evidence="5 6" id="KW-0342">GTP-binding</keyword>
<keyword evidence="2 6" id="KW-0819">tRNA processing</keyword>
<dbReference type="SUPFAM" id="SSF52540">
    <property type="entry name" value="P-loop containing nucleoside triphosphate hydrolases"/>
    <property type="match status" value="1"/>
</dbReference>
<feature type="binding site" evidence="6">
    <location>
        <position position="140"/>
    </location>
    <ligand>
        <name>(6S)-5-formyl-5,6,7,8-tetrahydrofolate</name>
        <dbReference type="ChEBI" id="CHEBI:57457"/>
    </ligand>
</feature>
<dbReference type="GO" id="GO:0002098">
    <property type="term" value="P:tRNA wobble uridine modification"/>
    <property type="evidence" value="ECO:0007669"/>
    <property type="project" value="TreeGrafter"/>
</dbReference>